<proteinExistence type="predicted"/>
<gene>
    <name evidence="2" type="ordered locus">Mmcs_1274</name>
</gene>
<dbReference type="KEGG" id="mmc:Mmcs_1274"/>
<sequence>MYQSPHDVREVDGLRSVARSTITVALLGGAFLAVAAVWVSTCGGSVADALACGAPQRALLALGAPVILLGGAVRSFVRAVQHRRRTETWWAWQASGLFLITLMVSAAAIGATALAG</sequence>
<protein>
    <recommendedName>
        <fullName evidence="3">Transmembrane protein</fullName>
    </recommendedName>
</protein>
<evidence type="ECO:0000256" key="1">
    <source>
        <dbReference type="SAM" id="Phobius"/>
    </source>
</evidence>
<keyword evidence="1" id="KW-0812">Transmembrane</keyword>
<dbReference type="EMBL" id="CP000384">
    <property type="protein sequence ID" value="ABG07386.1"/>
    <property type="molecule type" value="Genomic_DNA"/>
</dbReference>
<name>A0A5Q5BGN4_MYCSS</name>
<keyword evidence="1" id="KW-0472">Membrane</keyword>
<evidence type="ECO:0000313" key="2">
    <source>
        <dbReference type="EMBL" id="ABG07386.1"/>
    </source>
</evidence>
<accession>A0A5Q5BGN4</accession>
<evidence type="ECO:0008006" key="3">
    <source>
        <dbReference type="Google" id="ProtNLM"/>
    </source>
</evidence>
<dbReference type="AlphaFoldDB" id="A0A5Q5BGN4"/>
<feature type="transmembrane region" description="Helical" evidence="1">
    <location>
        <begin position="21"/>
        <end position="39"/>
    </location>
</feature>
<reference evidence="2" key="1">
    <citation type="submission" date="2006-06" db="EMBL/GenBank/DDBJ databases">
        <title>Complete sequence of chromosome of Mycobacterium sp. MCS.</title>
        <authorList>
            <consortium name="US DOE Joint Genome Institute"/>
            <person name="Copeland A."/>
            <person name="Lucas S."/>
            <person name="Lapidus A."/>
            <person name="Barry K."/>
            <person name="Detter J.C."/>
            <person name="Glavina del Rio T."/>
            <person name="Hammon N."/>
            <person name="Israni S."/>
            <person name="Dalin E."/>
            <person name="Tice H."/>
            <person name="Pitluck S."/>
            <person name="Martinez M."/>
            <person name="Schmutz J."/>
            <person name="Larimer F."/>
            <person name="Land M."/>
            <person name="Hauser L."/>
            <person name="Kyrpides N."/>
            <person name="Kim E."/>
            <person name="Miller C.D."/>
            <person name="Hughes J.E."/>
            <person name="Anderson A.J."/>
            <person name="Sims R.C."/>
            <person name="Richardson P."/>
        </authorList>
    </citation>
    <scope>NUCLEOTIDE SEQUENCE [LARGE SCALE GENOMIC DNA]</scope>
    <source>
        <strain evidence="2">MCS</strain>
    </source>
</reference>
<feature type="transmembrane region" description="Helical" evidence="1">
    <location>
        <begin position="59"/>
        <end position="77"/>
    </location>
</feature>
<organism evidence="2">
    <name type="scientific">Mycobacterium sp. (strain MCS)</name>
    <dbReference type="NCBI Taxonomy" id="164756"/>
    <lineage>
        <taxon>Bacteria</taxon>
        <taxon>Bacillati</taxon>
        <taxon>Actinomycetota</taxon>
        <taxon>Actinomycetes</taxon>
        <taxon>Mycobacteriales</taxon>
        <taxon>Mycobacteriaceae</taxon>
        <taxon>Mycobacterium</taxon>
    </lineage>
</organism>
<keyword evidence="1" id="KW-1133">Transmembrane helix</keyword>
<feature type="transmembrane region" description="Helical" evidence="1">
    <location>
        <begin position="89"/>
        <end position="115"/>
    </location>
</feature>